<dbReference type="GO" id="GO:0004799">
    <property type="term" value="F:thymidylate synthase activity"/>
    <property type="evidence" value="ECO:0007669"/>
    <property type="project" value="UniProtKB-EC"/>
</dbReference>
<feature type="binding site" evidence="6">
    <location>
        <begin position="126"/>
        <end position="127"/>
    </location>
    <ligand>
        <name>dUMP</name>
        <dbReference type="ChEBI" id="CHEBI:246422"/>
        <note>ligand shared between dimeric partners</note>
    </ligand>
</feature>
<keyword evidence="2 6" id="KW-0963">Cytoplasm</keyword>
<comment type="subunit">
    <text evidence="6">Homodimer.</text>
</comment>
<gene>
    <name evidence="6" type="primary">thyA</name>
    <name evidence="9" type="ORF">P0082_04620</name>
</gene>
<evidence type="ECO:0000313" key="9">
    <source>
        <dbReference type="EMBL" id="WGK70150.1"/>
    </source>
</evidence>
<evidence type="ECO:0000313" key="10">
    <source>
        <dbReference type="Proteomes" id="UP001228690"/>
    </source>
</evidence>
<evidence type="ECO:0000256" key="1">
    <source>
        <dbReference type="ARBA" id="ARBA00011947"/>
    </source>
</evidence>
<dbReference type="NCBIfam" id="TIGR03284">
    <property type="entry name" value="thym_sym"/>
    <property type="match status" value="2"/>
</dbReference>
<dbReference type="InterPro" id="IPR045097">
    <property type="entry name" value="Thymidate_synth/dCMP_Mease"/>
</dbReference>
<organism evidence="9 10">
    <name type="scientific">Candidatus Haliotispira prima</name>
    <dbReference type="NCBI Taxonomy" id="3034016"/>
    <lineage>
        <taxon>Bacteria</taxon>
        <taxon>Pseudomonadati</taxon>
        <taxon>Spirochaetota</taxon>
        <taxon>Spirochaetia</taxon>
        <taxon>Spirochaetales</taxon>
        <taxon>Spirochaetaceae</taxon>
        <taxon>Candidatus Haliotispira</taxon>
    </lineage>
</organism>
<feature type="active site" evidence="7">
    <location>
        <position position="146"/>
    </location>
</feature>
<dbReference type="EMBL" id="CP123443">
    <property type="protein sequence ID" value="WGK70150.1"/>
    <property type="molecule type" value="Genomic_DNA"/>
</dbReference>
<dbReference type="InterPro" id="IPR023451">
    <property type="entry name" value="Thymidate_synth/dCMP_Mease_dom"/>
</dbReference>
<evidence type="ECO:0000256" key="4">
    <source>
        <dbReference type="ARBA" id="ARBA00022679"/>
    </source>
</evidence>
<dbReference type="EC" id="2.1.1.45" evidence="1 6"/>
<evidence type="ECO:0000256" key="6">
    <source>
        <dbReference type="HAMAP-Rule" id="MF_00008"/>
    </source>
</evidence>
<comment type="function">
    <text evidence="6">Catalyzes the reductive methylation of 2'-deoxyuridine-5'-monophosphate (dUMP) to 2'-deoxythymidine-5'-monophosphate (dTMP) while utilizing 5,10-methylenetetrahydrofolate (mTHF) as the methyl donor and reductant in the reaction, yielding dihydrofolate (DHF) as a by-product. This enzymatic reaction provides an intracellular de novo source of dTMP, an essential precursor for DNA biosynthesis.</text>
</comment>
<comment type="subcellular location">
    <subcellularLocation>
        <location evidence="6">Cytoplasm</location>
    </subcellularLocation>
</comment>
<comment type="caution">
    <text evidence="6">Lacks conserved residue(s) required for the propagation of feature annotation.</text>
</comment>
<dbReference type="PANTHER" id="PTHR11548">
    <property type="entry name" value="THYMIDYLATE SYNTHASE 1"/>
    <property type="match status" value="1"/>
</dbReference>
<feature type="binding site" evidence="6">
    <location>
        <position position="263"/>
    </location>
    <ligand>
        <name>(6R)-5,10-methylene-5,6,7,8-tetrahydrofolate</name>
        <dbReference type="ChEBI" id="CHEBI:15636"/>
    </ligand>
</feature>
<keyword evidence="4 6" id="KW-0808">Transferase</keyword>
<feature type="binding site" description="in other chain" evidence="6">
    <location>
        <begin position="207"/>
        <end position="209"/>
    </location>
    <ligand>
        <name>dUMP</name>
        <dbReference type="ChEBI" id="CHEBI:246422"/>
        <note>ligand shared between dimeric partners</note>
    </ligand>
</feature>
<dbReference type="RefSeq" id="WP_326928357.1">
    <property type="nucleotide sequence ID" value="NZ_CP123443.1"/>
</dbReference>
<dbReference type="Proteomes" id="UP001228690">
    <property type="component" value="Chromosome"/>
</dbReference>
<keyword evidence="5 6" id="KW-0545">Nucleotide biosynthesis</keyword>
<reference evidence="9 10" key="1">
    <citation type="submission" date="2023-04" db="EMBL/GenBank/DDBJ databases">
        <title>Spirochaete genome identified in red abalone sample constitutes a novel genus.</title>
        <authorList>
            <person name="Sharma S.P."/>
            <person name="Purcell C.M."/>
            <person name="Hyde J.R."/>
            <person name="Severin A.J."/>
        </authorList>
    </citation>
    <scope>NUCLEOTIDE SEQUENCE [LARGE SCALE GENOMIC DNA]</scope>
    <source>
        <strain evidence="9 10">SP-2023</strain>
    </source>
</reference>
<name>A0ABY8MKM0_9SPIO</name>
<dbReference type="InterPro" id="IPR020940">
    <property type="entry name" value="Thymidylate_synthase_AS"/>
</dbReference>
<dbReference type="GO" id="GO:0032259">
    <property type="term" value="P:methylation"/>
    <property type="evidence" value="ECO:0007669"/>
    <property type="project" value="UniProtKB-KW"/>
</dbReference>
<feature type="binding site" evidence="6">
    <location>
        <position position="169"/>
    </location>
    <ligand>
        <name>(6R)-5,10-methylene-5,6,7,8-tetrahydrofolate</name>
        <dbReference type="ChEBI" id="CHEBI:15636"/>
    </ligand>
</feature>
<dbReference type="InterPro" id="IPR036926">
    <property type="entry name" value="Thymidate_synth/dCMP_Mease_sf"/>
</dbReference>
<comment type="pathway">
    <text evidence="6">Pyrimidine metabolism; dTTP biosynthesis.</text>
</comment>
<feature type="binding site" description="in other chain" evidence="6">
    <location>
        <position position="21"/>
    </location>
    <ligand>
        <name>dUMP</name>
        <dbReference type="ChEBI" id="CHEBI:246422"/>
        <note>ligand shared between dimeric partners</note>
    </ligand>
</feature>
<protein>
    <recommendedName>
        <fullName evidence="1 6">Thymidylate synthase</fullName>
        <shortName evidence="6">TS</shortName>
        <shortName evidence="6">TSase</shortName>
        <ecNumber evidence="1 6">2.1.1.45</ecNumber>
    </recommendedName>
</protein>
<keyword evidence="10" id="KW-1185">Reference proteome</keyword>
<dbReference type="HAMAP" id="MF_00008">
    <property type="entry name" value="Thymidy_synth_bact"/>
    <property type="match status" value="1"/>
</dbReference>
<dbReference type="InterPro" id="IPR000398">
    <property type="entry name" value="Thymidylate_synthase"/>
</dbReference>
<dbReference type="Pfam" id="PF00303">
    <property type="entry name" value="Thymidylat_synt"/>
    <property type="match status" value="1"/>
</dbReference>
<feature type="domain" description="Thymidylate synthase/dCMP hydroxymethylase" evidence="8">
    <location>
        <begin position="2"/>
        <end position="264"/>
    </location>
</feature>
<evidence type="ECO:0000256" key="3">
    <source>
        <dbReference type="ARBA" id="ARBA00022603"/>
    </source>
</evidence>
<feature type="binding site" description="in other chain" evidence="6">
    <location>
        <position position="177"/>
    </location>
    <ligand>
        <name>dUMP</name>
        <dbReference type="ChEBI" id="CHEBI:246422"/>
        <note>ligand shared between dimeric partners</note>
    </ligand>
</feature>
<evidence type="ECO:0000256" key="5">
    <source>
        <dbReference type="ARBA" id="ARBA00022727"/>
    </source>
</evidence>
<keyword evidence="3 6" id="KW-0489">Methyltransferase</keyword>
<evidence type="ECO:0000256" key="2">
    <source>
        <dbReference type="ARBA" id="ARBA00022490"/>
    </source>
</evidence>
<accession>A0ABY8MKM0</accession>
<comment type="similarity">
    <text evidence="6">Belongs to the thymidylate synthase family. Bacterial-type ThyA subfamily.</text>
</comment>
<dbReference type="PROSITE" id="PS00091">
    <property type="entry name" value="THYMIDYLATE_SYNTHASE"/>
    <property type="match status" value="1"/>
</dbReference>
<dbReference type="NCBIfam" id="NF002497">
    <property type="entry name" value="PRK01827.1-3"/>
    <property type="match status" value="1"/>
</dbReference>
<dbReference type="PRINTS" id="PR00108">
    <property type="entry name" value="THYMDSNTHASE"/>
</dbReference>
<dbReference type="SUPFAM" id="SSF55831">
    <property type="entry name" value="Thymidylate synthase/dCMP hydroxymethylase"/>
    <property type="match status" value="1"/>
</dbReference>
<dbReference type="Gene3D" id="3.30.572.10">
    <property type="entry name" value="Thymidylate synthase/dCMP hydroxymethylase domain"/>
    <property type="match status" value="1"/>
</dbReference>
<dbReference type="PANTHER" id="PTHR11548:SF9">
    <property type="entry name" value="THYMIDYLATE SYNTHASE"/>
    <property type="match status" value="1"/>
</dbReference>
<evidence type="ECO:0000259" key="8">
    <source>
        <dbReference type="Pfam" id="PF00303"/>
    </source>
</evidence>
<sequence length="264" mass="29969">MQNYLNLLQDVLENGVQRPDRTGVGTLSVFGRQIRCDLSQGFPLLTTKKIYFKGIIHELLWFLRGSSNVKELQDVGVHIWDEWADENGNLGPAYGVQWRNWEGANGRVVDQMAQLVDGLKQNPYSRRHIVNTWNVTEIGRMALPPCHVLMQFYVAEGALSCQLYQRSGDIFLGVPFNIASYALLTQMLAQVSGLKLGEFIHTFGDLHLYNNHTEQARLQLSRSPHPLPVVSLNPEVRDLFHFRYADFELQGYEPHPGIKAPVAV</sequence>
<proteinExistence type="inferred from homology"/>
<evidence type="ECO:0000256" key="7">
    <source>
        <dbReference type="PROSITE-ProRule" id="PRU10016"/>
    </source>
</evidence>
<feature type="active site" description="Nucleophile" evidence="6">
    <location>
        <position position="146"/>
    </location>
</feature>
<feature type="binding site" description="in other chain" evidence="6">
    <location>
        <begin position="166"/>
        <end position="169"/>
    </location>
    <ligand>
        <name>dUMP</name>
        <dbReference type="ChEBI" id="CHEBI:246422"/>
        <note>ligand shared between dimeric partners</note>
    </ligand>
</feature>
<dbReference type="CDD" id="cd00351">
    <property type="entry name" value="TS_Pyrimidine_HMase"/>
    <property type="match status" value="1"/>
</dbReference>
<comment type="catalytic activity">
    <reaction evidence="6">
        <text>dUMP + (6R)-5,10-methylene-5,6,7,8-tetrahydrofolate = 7,8-dihydrofolate + dTMP</text>
        <dbReference type="Rhea" id="RHEA:12104"/>
        <dbReference type="ChEBI" id="CHEBI:15636"/>
        <dbReference type="ChEBI" id="CHEBI:57451"/>
        <dbReference type="ChEBI" id="CHEBI:63528"/>
        <dbReference type="ChEBI" id="CHEBI:246422"/>
        <dbReference type="EC" id="2.1.1.45"/>
    </reaction>
</comment>